<gene>
    <name evidence="4" type="ORF">SE17_26210</name>
</gene>
<dbReference type="EMBL" id="LJCR01001326">
    <property type="protein sequence ID" value="KPV50559.1"/>
    <property type="molecule type" value="Genomic_DNA"/>
</dbReference>
<dbReference type="InterPro" id="IPR045078">
    <property type="entry name" value="TST/MPST-like"/>
</dbReference>
<evidence type="ECO:0000256" key="2">
    <source>
        <dbReference type="ARBA" id="ARBA00022737"/>
    </source>
</evidence>
<dbReference type="CDD" id="cd01449">
    <property type="entry name" value="TST_Repeat_2"/>
    <property type="match status" value="1"/>
</dbReference>
<dbReference type="Pfam" id="PF00581">
    <property type="entry name" value="Rhodanese"/>
    <property type="match status" value="2"/>
</dbReference>
<evidence type="ECO:0000313" key="5">
    <source>
        <dbReference type="Proteomes" id="UP000050509"/>
    </source>
</evidence>
<dbReference type="PROSITE" id="PS50206">
    <property type="entry name" value="RHODANESE_3"/>
    <property type="match status" value="2"/>
</dbReference>
<sequence length="284" mass="30280">MSVEPLVTPEWLNERLGDPSVLPVDVRWYLTEPGRGRSDYDAGHIAGAPFMDLDADLAAPRGQGPGRHPLPTPEQFAAAASRAGIGPDTHVVAYDSSGGAYAARLWWLLRYFGHEQVSLLDGGWPAWQAAGFPTETAAPAIAPAEFVAVPHPGRVVDAEQVDRLRRDPRALVRDARATERYEGQVEPIDPQAGHIPGARSAPFAGNLSADGTFKSADELRDRYLALGADAADPIVCYCGSGVTAAHDVFALHLAGRTDALLYEGSWSDWSSDPSRPVATGPGEP</sequence>
<comment type="caution">
    <text evidence="4">The sequence shown here is derived from an EMBL/GenBank/DDBJ whole genome shotgun (WGS) entry which is preliminary data.</text>
</comment>
<dbReference type="InterPro" id="IPR036873">
    <property type="entry name" value="Rhodanese-like_dom_sf"/>
</dbReference>
<keyword evidence="2" id="KW-0677">Repeat</keyword>
<dbReference type="SMART" id="SM00450">
    <property type="entry name" value="RHOD"/>
    <property type="match status" value="2"/>
</dbReference>
<dbReference type="InterPro" id="IPR001763">
    <property type="entry name" value="Rhodanese-like_dom"/>
</dbReference>
<evidence type="ECO:0000313" key="4">
    <source>
        <dbReference type="EMBL" id="KPV50559.1"/>
    </source>
</evidence>
<evidence type="ECO:0000256" key="1">
    <source>
        <dbReference type="ARBA" id="ARBA00022679"/>
    </source>
</evidence>
<keyword evidence="5" id="KW-1185">Reference proteome</keyword>
<dbReference type="PATRIC" id="fig|186479.3.peg.1397"/>
<feature type="domain" description="Rhodanese" evidence="3">
    <location>
        <begin position="17"/>
        <end position="136"/>
    </location>
</feature>
<feature type="domain" description="Rhodanese" evidence="3">
    <location>
        <begin position="166"/>
        <end position="278"/>
    </location>
</feature>
<evidence type="ECO:0000259" key="3">
    <source>
        <dbReference type="PROSITE" id="PS50206"/>
    </source>
</evidence>
<dbReference type="SUPFAM" id="SSF52821">
    <property type="entry name" value="Rhodanese/Cell cycle control phosphatase"/>
    <property type="match status" value="2"/>
</dbReference>
<dbReference type="Proteomes" id="UP000050509">
    <property type="component" value="Unassembled WGS sequence"/>
</dbReference>
<dbReference type="PANTHER" id="PTHR11364">
    <property type="entry name" value="THIOSULFATE SULFERTANSFERASE"/>
    <property type="match status" value="1"/>
</dbReference>
<protein>
    <submittedName>
        <fullName evidence="4">Sulfurtransferase</fullName>
    </submittedName>
</protein>
<dbReference type="CDD" id="cd01448">
    <property type="entry name" value="TST_Repeat_1"/>
    <property type="match status" value="1"/>
</dbReference>
<keyword evidence="1 4" id="KW-0808">Transferase</keyword>
<proteinExistence type="predicted"/>
<dbReference type="Gene3D" id="3.40.250.10">
    <property type="entry name" value="Rhodanese-like domain"/>
    <property type="match status" value="2"/>
</dbReference>
<reference evidence="4 5" key="1">
    <citation type="submission" date="2015-09" db="EMBL/GenBank/DDBJ databases">
        <title>Draft genome sequence of Kouleothrix aurantiaca JCM 19913.</title>
        <authorList>
            <person name="Hemp J."/>
        </authorList>
    </citation>
    <scope>NUCLEOTIDE SEQUENCE [LARGE SCALE GENOMIC DNA]</scope>
    <source>
        <strain evidence="4 5">COM-B</strain>
    </source>
</reference>
<organism evidence="4 5">
    <name type="scientific">Kouleothrix aurantiaca</name>
    <dbReference type="NCBI Taxonomy" id="186479"/>
    <lineage>
        <taxon>Bacteria</taxon>
        <taxon>Bacillati</taxon>
        <taxon>Chloroflexota</taxon>
        <taxon>Chloroflexia</taxon>
        <taxon>Chloroflexales</taxon>
        <taxon>Roseiflexineae</taxon>
        <taxon>Roseiflexaceae</taxon>
        <taxon>Kouleothrix</taxon>
    </lineage>
</organism>
<dbReference type="AlphaFoldDB" id="A0A0P9FCP2"/>
<accession>A0A0P9FCP2</accession>
<name>A0A0P9FCP2_9CHLR</name>
<dbReference type="PANTHER" id="PTHR11364:SF27">
    <property type="entry name" value="SULFURTRANSFERASE"/>
    <property type="match status" value="1"/>
</dbReference>
<dbReference type="GO" id="GO:0004792">
    <property type="term" value="F:thiosulfate-cyanide sulfurtransferase activity"/>
    <property type="evidence" value="ECO:0007669"/>
    <property type="project" value="TreeGrafter"/>
</dbReference>